<dbReference type="PANTHER" id="PTHR24248">
    <property type="entry name" value="ADRENERGIC RECEPTOR-RELATED G-PROTEIN COUPLED RECEPTOR"/>
    <property type="match status" value="1"/>
</dbReference>
<proteinExistence type="inferred from homology"/>
<keyword evidence="6 11" id="KW-0472">Membrane</keyword>
<keyword evidence="9 10" id="KW-0807">Transducer</keyword>
<accession>A0ABD2QN17</accession>
<dbReference type="PRINTS" id="PR00237">
    <property type="entry name" value="GPCRRHODOPSN"/>
</dbReference>
<dbReference type="GO" id="GO:0005886">
    <property type="term" value="C:plasma membrane"/>
    <property type="evidence" value="ECO:0007669"/>
    <property type="project" value="UniProtKB-SubCell"/>
</dbReference>
<evidence type="ECO:0000313" key="13">
    <source>
        <dbReference type="EMBL" id="KAL3319836.1"/>
    </source>
</evidence>
<dbReference type="InterPro" id="IPR000276">
    <property type="entry name" value="GPCR_Rhodpsn"/>
</dbReference>
<dbReference type="EMBL" id="JBJKFK010000098">
    <property type="protein sequence ID" value="KAL3319836.1"/>
    <property type="molecule type" value="Genomic_DNA"/>
</dbReference>
<sequence>MDVGFGKWIAIVSISLITIVAFVGNFLVTYVILTNKHMRTVPNFLLVSLALSDFLVAAVVMPFNIADYALTNESQKTYMRISDITCKSFLYLDVFGCTASIFNLVVISLDRYFAIRSPLKYVHYRTLKRLMIVLAITYIFSALVTTPTVMVQKENVAQDRCDHQYKGWIIIYTACGSFFIPALIMLSLYAKIFHELRNRLSKRKQRSALNKVESMTQNSHPQTSTTTIVIKSTIFGRKHETSFKFPGRKQQSQPPPTIEIGTPMQTSCYCPTVHETDLDDSNINRPNGSEKKELLYAETNCYSPTNSEVSAQVSKSFIQQRSKQQITLSAERQAARTLGIIMGVFMICWMPFFLEYLCRSNLAFEYNSYGIHNMILTWLGYLNSALNPVIYTIFNYDFRQAFQLFLRLDKWPCTKRCQTSSKAQRRNTLVCCTHSKSTSKDAVVITGSAEPSQTKTR</sequence>
<evidence type="ECO:0000256" key="9">
    <source>
        <dbReference type="ARBA" id="ARBA00023224"/>
    </source>
</evidence>
<evidence type="ECO:0000256" key="10">
    <source>
        <dbReference type="RuleBase" id="RU000688"/>
    </source>
</evidence>
<keyword evidence="7 10" id="KW-0675">Receptor</keyword>
<feature type="transmembrane region" description="Helical" evidence="11">
    <location>
        <begin position="130"/>
        <end position="149"/>
    </location>
</feature>
<keyword evidence="5 10" id="KW-0297">G-protein coupled receptor</keyword>
<comment type="subcellular location">
    <subcellularLocation>
        <location evidence="1">Cell membrane</location>
        <topology evidence="1">Multi-pass membrane protein</topology>
    </subcellularLocation>
</comment>
<feature type="transmembrane region" description="Helical" evidence="11">
    <location>
        <begin position="169"/>
        <end position="193"/>
    </location>
</feature>
<feature type="domain" description="G-protein coupled receptors family 1 profile" evidence="12">
    <location>
        <begin position="24"/>
        <end position="391"/>
    </location>
</feature>
<dbReference type="GO" id="GO:0004930">
    <property type="term" value="F:G protein-coupled receptor activity"/>
    <property type="evidence" value="ECO:0007669"/>
    <property type="project" value="UniProtKB-KW"/>
</dbReference>
<feature type="transmembrane region" description="Helical" evidence="11">
    <location>
        <begin position="334"/>
        <end position="354"/>
    </location>
</feature>
<protein>
    <recommendedName>
        <fullName evidence="12">G-protein coupled receptors family 1 profile domain-containing protein</fullName>
    </recommendedName>
</protein>
<organism evidence="13 14">
    <name type="scientific">Cichlidogyrus casuarinus</name>
    <dbReference type="NCBI Taxonomy" id="1844966"/>
    <lineage>
        <taxon>Eukaryota</taxon>
        <taxon>Metazoa</taxon>
        <taxon>Spiralia</taxon>
        <taxon>Lophotrochozoa</taxon>
        <taxon>Platyhelminthes</taxon>
        <taxon>Monogenea</taxon>
        <taxon>Monopisthocotylea</taxon>
        <taxon>Dactylogyridea</taxon>
        <taxon>Ancyrocephalidae</taxon>
        <taxon>Cichlidogyrus</taxon>
    </lineage>
</organism>
<comment type="caution">
    <text evidence="13">The sequence shown here is derived from an EMBL/GenBank/DDBJ whole genome shotgun (WGS) entry which is preliminary data.</text>
</comment>
<feature type="transmembrane region" description="Helical" evidence="11">
    <location>
        <begin position="89"/>
        <end position="109"/>
    </location>
</feature>
<reference evidence="13 14" key="1">
    <citation type="submission" date="2024-11" db="EMBL/GenBank/DDBJ databases">
        <title>Adaptive evolution of stress response genes in parasites aligns with host niche diversity.</title>
        <authorList>
            <person name="Hahn C."/>
            <person name="Resl P."/>
        </authorList>
    </citation>
    <scope>NUCLEOTIDE SEQUENCE [LARGE SCALE GENOMIC DNA]</scope>
    <source>
        <strain evidence="13">EGGRZ-B1_66</strain>
        <tissue evidence="13">Body</tissue>
    </source>
</reference>
<evidence type="ECO:0000256" key="8">
    <source>
        <dbReference type="ARBA" id="ARBA00023180"/>
    </source>
</evidence>
<keyword evidence="2" id="KW-1003">Cell membrane</keyword>
<evidence type="ECO:0000259" key="12">
    <source>
        <dbReference type="PROSITE" id="PS50262"/>
    </source>
</evidence>
<keyword evidence="14" id="KW-1185">Reference proteome</keyword>
<evidence type="ECO:0000313" key="14">
    <source>
        <dbReference type="Proteomes" id="UP001626550"/>
    </source>
</evidence>
<evidence type="ECO:0000256" key="2">
    <source>
        <dbReference type="ARBA" id="ARBA00022475"/>
    </source>
</evidence>
<name>A0ABD2QN17_9PLAT</name>
<feature type="transmembrane region" description="Helical" evidence="11">
    <location>
        <begin position="45"/>
        <end position="69"/>
    </location>
</feature>
<comment type="similarity">
    <text evidence="10">Belongs to the G-protein coupled receptor 1 family.</text>
</comment>
<evidence type="ECO:0000256" key="5">
    <source>
        <dbReference type="ARBA" id="ARBA00023040"/>
    </source>
</evidence>
<dbReference type="AlphaFoldDB" id="A0ABD2QN17"/>
<dbReference type="Pfam" id="PF00001">
    <property type="entry name" value="7tm_1"/>
    <property type="match status" value="1"/>
</dbReference>
<dbReference type="InterPro" id="IPR017452">
    <property type="entry name" value="GPCR_Rhodpsn_7TM"/>
</dbReference>
<dbReference type="Proteomes" id="UP001626550">
    <property type="component" value="Unassembled WGS sequence"/>
</dbReference>
<evidence type="ECO:0000256" key="4">
    <source>
        <dbReference type="ARBA" id="ARBA00022989"/>
    </source>
</evidence>
<keyword evidence="8" id="KW-0325">Glycoprotein</keyword>
<feature type="transmembrane region" description="Helical" evidence="11">
    <location>
        <begin position="6"/>
        <end position="33"/>
    </location>
</feature>
<dbReference type="Gene3D" id="1.20.1070.10">
    <property type="entry name" value="Rhodopsin 7-helix transmembrane proteins"/>
    <property type="match status" value="2"/>
</dbReference>
<evidence type="ECO:0000256" key="6">
    <source>
        <dbReference type="ARBA" id="ARBA00023136"/>
    </source>
</evidence>
<keyword evidence="3 10" id="KW-0812">Transmembrane</keyword>
<evidence type="ECO:0000256" key="3">
    <source>
        <dbReference type="ARBA" id="ARBA00022692"/>
    </source>
</evidence>
<gene>
    <name evidence="13" type="ORF">Ciccas_001497</name>
</gene>
<dbReference type="SMART" id="SM01381">
    <property type="entry name" value="7TM_GPCR_Srsx"/>
    <property type="match status" value="1"/>
</dbReference>
<feature type="transmembrane region" description="Helical" evidence="11">
    <location>
        <begin position="374"/>
        <end position="394"/>
    </location>
</feature>
<evidence type="ECO:0000256" key="11">
    <source>
        <dbReference type="SAM" id="Phobius"/>
    </source>
</evidence>
<dbReference type="PROSITE" id="PS00237">
    <property type="entry name" value="G_PROTEIN_RECEP_F1_1"/>
    <property type="match status" value="1"/>
</dbReference>
<dbReference type="SUPFAM" id="SSF81321">
    <property type="entry name" value="Family A G protein-coupled receptor-like"/>
    <property type="match status" value="1"/>
</dbReference>
<dbReference type="PANTHER" id="PTHR24248:SF174">
    <property type="entry name" value="TYRAMINE_OCTOPAMINE RECEPTOR"/>
    <property type="match status" value="1"/>
</dbReference>
<evidence type="ECO:0000256" key="1">
    <source>
        <dbReference type="ARBA" id="ARBA00004651"/>
    </source>
</evidence>
<dbReference type="CDD" id="cd14967">
    <property type="entry name" value="7tmA_amine_R-like"/>
    <property type="match status" value="1"/>
</dbReference>
<dbReference type="PROSITE" id="PS50262">
    <property type="entry name" value="G_PROTEIN_RECEP_F1_2"/>
    <property type="match status" value="1"/>
</dbReference>
<evidence type="ECO:0000256" key="7">
    <source>
        <dbReference type="ARBA" id="ARBA00023170"/>
    </source>
</evidence>
<keyword evidence="4 11" id="KW-1133">Transmembrane helix</keyword>